<name>A0A067KUN6_JATCU</name>
<feature type="compositionally biased region" description="Basic and acidic residues" evidence="1">
    <location>
        <begin position="131"/>
        <end position="176"/>
    </location>
</feature>
<dbReference type="KEGG" id="jcu:105632320"/>
<gene>
    <name evidence="2" type="ORF">JCGZ_03457</name>
</gene>
<feature type="compositionally biased region" description="Polar residues" evidence="1">
    <location>
        <begin position="74"/>
        <end position="86"/>
    </location>
</feature>
<dbReference type="PANTHER" id="PTHR36368:SF1">
    <property type="entry name" value="ATP-DEPENDENT CASEINOLYTIC PROTEASE_CROTONASE FAMILY PROTEIN"/>
    <property type="match status" value="1"/>
</dbReference>
<feature type="region of interest" description="Disordered" evidence="1">
    <location>
        <begin position="67"/>
        <end position="86"/>
    </location>
</feature>
<dbReference type="STRING" id="180498.A0A067KUN6"/>
<feature type="region of interest" description="Disordered" evidence="1">
    <location>
        <begin position="212"/>
        <end position="232"/>
    </location>
</feature>
<accession>A0A067KUN6</accession>
<feature type="region of interest" description="Disordered" evidence="1">
    <location>
        <begin position="1"/>
        <end position="24"/>
    </location>
</feature>
<evidence type="ECO:0000313" key="3">
    <source>
        <dbReference type="Proteomes" id="UP000027138"/>
    </source>
</evidence>
<organism evidence="2 3">
    <name type="scientific">Jatropha curcas</name>
    <name type="common">Barbados nut</name>
    <dbReference type="NCBI Taxonomy" id="180498"/>
    <lineage>
        <taxon>Eukaryota</taxon>
        <taxon>Viridiplantae</taxon>
        <taxon>Streptophyta</taxon>
        <taxon>Embryophyta</taxon>
        <taxon>Tracheophyta</taxon>
        <taxon>Spermatophyta</taxon>
        <taxon>Magnoliopsida</taxon>
        <taxon>eudicotyledons</taxon>
        <taxon>Gunneridae</taxon>
        <taxon>Pentapetalae</taxon>
        <taxon>rosids</taxon>
        <taxon>fabids</taxon>
        <taxon>Malpighiales</taxon>
        <taxon>Euphorbiaceae</taxon>
        <taxon>Crotonoideae</taxon>
        <taxon>Jatropheae</taxon>
        <taxon>Jatropha</taxon>
    </lineage>
</organism>
<feature type="region of interest" description="Disordered" evidence="1">
    <location>
        <begin position="131"/>
        <end position="187"/>
    </location>
</feature>
<keyword evidence="3" id="KW-1185">Reference proteome</keyword>
<dbReference type="EMBL" id="KK914336">
    <property type="protein sequence ID" value="KDP39926.1"/>
    <property type="molecule type" value="Genomic_DNA"/>
</dbReference>
<feature type="compositionally biased region" description="Polar residues" evidence="1">
    <location>
        <begin position="177"/>
        <end position="187"/>
    </location>
</feature>
<reference evidence="2 3" key="1">
    <citation type="journal article" date="2014" name="PLoS ONE">
        <title>Global Analysis of Gene Expression Profiles in Physic Nut (Jatropha curcas L.) Seedlings Exposed to Salt Stress.</title>
        <authorList>
            <person name="Zhang L."/>
            <person name="Zhang C."/>
            <person name="Wu P."/>
            <person name="Chen Y."/>
            <person name="Li M."/>
            <person name="Jiang H."/>
            <person name="Wu G."/>
        </authorList>
    </citation>
    <scope>NUCLEOTIDE SEQUENCE [LARGE SCALE GENOMIC DNA]</scope>
    <source>
        <strain evidence="3">cv. GZQX0401</strain>
        <tissue evidence="2">Young leaves</tissue>
    </source>
</reference>
<feature type="compositionally biased region" description="Acidic residues" evidence="1">
    <location>
        <begin position="212"/>
        <end position="221"/>
    </location>
</feature>
<dbReference type="Proteomes" id="UP000027138">
    <property type="component" value="Unassembled WGS sequence"/>
</dbReference>
<feature type="compositionally biased region" description="Polar residues" evidence="1">
    <location>
        <begin position="1"/>
        <end position="18"/>
    </location>
</feature>
<dbReference type="OrthoDB" id="1847229at2759"/>
<evidence type="ECO:0000256" key="1">
    <source>
        <dbReference type="SAM" id="MobiDB-lite"/>
    </source>
</evidence>
<proteinExistence type="predicted"/>
<protein>
    <submittedName>
        <fullName evidence="2">Uncharacterized protein</fullName>
    </submittedName>
</protein>
<dbReference type="AlphaFoldDB" id="A0A067KUN6"/>
<sequence length="447" mass="50467">MENTSGSEIPNSRHSLSLPTEPPDIRNWFPSYKYETFVLDTYDAFGGSALEESENEGDVFALFEERNREKAGNLSESTRNSGSDNKLEVQSLSRMADSTCALSLLSEPPHIGNWYSSYMYESPVLETTVDDYKESATKESESEKEGFDYEGSKRKREDNFDKSKNSFEDTEVDKPSNEITDSSQSSPILSEVPDIKKWFFSHVYESPETDGFVDTETECKEDDSVNQQSNKEKERNLLKLGQAKITDEVAIDEKVTSIGFLKFNSSLRVNKQENQSLSEGIRVSVNGNLSTQDNLCCDSSQRFAENLKNKARTEEHILSPASNVSIVQTPVDLIRKSSHGSIGKENEGKEVLENGFVTTKKNRQIRNDENYLYKPKKNVSQCARNERITSSGCGNEAAGRKVLTERTNLENTNAIEVTGKWKCPQKTKPNVGPPLKQLRLERWIHRV</sequence>
<evidence type="ECO:0000313" key="2">
    <source>
        <dbReference type="EMBL" id="KDP39926.1"/>
    </source>
</evidence>
<dbReference type="PANTHER" id="PTHR36368">
    <property type="entry name" value="ATP-DEPENDENT CASEINOLYTIC PROTEASE/CROTONASE FAMILY PROTEIN"/>
    <property type="match status" value="1"/>
</dbReference>